<reference evidence="1 2" key="1">
    <citation type="submission" date="2020-07" db="EMBL/GenBank/DDBJ databases">
        <title>Roseicoccus Jingziensis gen. nov., sp. nov., isolated from coastal seawater.</title>
        <authorList>
            <person name="Feng X."/>
        </authorList>
    </citation>
    <scope>NUCLEOTIDE SEQUENCE [LARGE SCALE GENOMIC DNA]</scope>
    <source>
        <strain evidence="1 2">N1E253</strain>
    </source>
</reference>
<evidence type="ECO:0000313" key="1">
    <source>
        <dbReference type="EMBL" id="NWK55496.1"/>
    </source>
</evidence>
<dbReference type="Proteomes" id="UP000557872">
    <property type="component" value="Unassembled WGS sequence"/>
</dbReference>
<dbReference type="EMBL" id="JACBAZ010000002">
    <property type="protein sequence ID" value="NWK55496.1"/>
    <property type="molecule type" value="Genomic_DNA"/>
</dbReference>
<keyword evidence="2" id="KW-1185">Reference proteome</keyword>
<proteinExistence type="predicted"/>
<sequence>MMTQYTGKTAPMDVRLDYVHHNPGETRFESAYLDPTYLNGLGYTGQVLDRHVQAAVSLRSMFPDLWDSHPEGLFWTRDYAKRLQEDLKRTKEQGLSCLAWTDFVVLPKVLVDRYQEELTTDVEVDDPFDVKGKVRPNIQSSFTQDVLRTQIREIFETFPDLDGLVVRVGETYLHNLPHHTGGDPIVDGVESHVTLLQLLREEICVKHGKQLIYRTWMSGIDERAQPYVEATNRIEPHPGLYFVIKHCIGDYHRTHPFSPPLGKGNHKQLVEIQCQREYEGKGAFPNFIAAGVIDGFEEYAHLMAPGELRSVRQLIGLPQTAGLLTWSRGGGWKGPYIKDELWCDINARVLLKWAQNPGLPTEQVTESVLEDLGFDSPSRELLVEILNLSAMAVVRGVTGMRGDINTLWSRDEYFGGFEQDSPFMKQSVESLIEAGNVEPALAEAAEAVCLWKRIESLSEQVNHADPSRQAFIRTSCTYGRIYQQVIHAGWTVILLGEQATRSHTRDDKRIRKALEDYHRAWSEWRELSQRPECATIYNESYCHYVADHGMVPVDGMGASVKRYSRMLELMVEHV</sequence>
<dbReference type="AlphaFoldDB" id="A0A851GDK2"/>
<protein>
    <submittedName>
        <fullName evidence="1">Uncharacterized protein</fullName>
    </submittedName>
</protein>
<comment type="caution">
    <text evidence="1">The sequence shown here is derived from an EMBL/GenBank/DDBJ whole genome shotgun (WGS) entry which is preliminary data.</text>
</comment>
<evidence type="ECO:0000313" key="2">
    <source>
        <dbReference type="Proteomes" id="UP000557872"/>
    </source>
</evidence>
<dbReference type="InterPro" id="IPR017853">
    <property type="entry name" value="GH"/>
</dbReference>
<organism evidence="1 2">
    <name type="scientific">Oceaniferula marina</name>
    <dbReference type="NCBI Taxonomy" id="2748318"/>
    <lineage>
        <taxon>Bacteria</taxon>
        <taxon>Pseudomonadati</taxon>
        <taxon>Verrucomicrobiota</taxon>
        <taxon>Verrucomicrobiia</taxon>
        <taxon>Verrucomicrobiales</taxon>
        <taxon>Verrucomicrobiaceae</taxon>
        <taxon>Oceaniferula</taxon>
    </lineage>
</organism>
<gene>
    <name evidence="1" type="ORF">HW115_07725</name>
</gene>
<dbReference type="SUPFAM" id="SSF51445">
    <property type="entry name" value="(Trans)glycosidases"/>
    <property type="match status" value="1"/>
</dbReference>
<accession>A0A851GDK2</accession>
<dbReference type="RefSeq" id="WP_178932008.1">
    <property type="nucleotide sequence ID" value="NZ_JACBAZ010000002.1"/>
</dbReference>
<name>A0A851GDK2_9BACT</name>